<evidence type="ECO:0000313" key="2">
    <source>
        <dbReference type="Proteomes" id="UP000593560"/>
    </source>
</evidence>
<dbReference type="EMBL" id="JABFAD010000007">
    <property type="protein sequence ID" value="MBA0803573.1"/>
    <property type="molecule type" value="Genomic_DNA"/>
</dbReference>
<sequence length="72" mass="8594">MFHRLLKRKDPLQLPLFNADFWVQIHDLPHGLMSKVMITQFGNFIDSFMVYDAKPVAKGVNKYMWIWVKLDI</sequence>
<comment type="caution">
    <text evidence="1">The sequence shown here is derived from an EMBL/GenBank/DDBJ whole genome shotgun (WGS) entry which is preliminary data.</text>
</comment>
<reference evidence="1 2" key="1">
    <citation type="journal article" date="2019" name="Genome Biol. Evol.">
        <title>Insights into the evolution of the New World diploid cottons (Gossypium, subgenus Houzingenia) based on genome sequencing.</title>
        <authorList>
            <person name="Grover C.E."/>
            <person name="Arick M.A. 2nd"/>
            <person name="Thrash A."/>
            <person name="Conover J.L."/>
            <person name="Sanders W.S."/>
            <person name="Peterson D.G."/>
            <person name="Frelichowski J.E."/>
            <person name="Scheffler J.A."/>
            <person name="Scheffler B.E."/>
            <person name="Wendel J.F."/>
        </authorList>
    </citation>
    <scope>NUCLEOTIDE SEQUENCE [LARGE SCALE GENOMIC DNA]</scope>
    <source>
        <strain evidence="1">0</strain>
        <tissue evidence="1">Leaf</tissue>
    </source>
</reference>
<dbReference type="AlphaFoldDB" id="A0A7J9H157"/>
<keyword evidence="2" id="KW-1185">Reference proteome</keyword>
<evidence type="ECO:0000313" key="1">
    <source>
        <dbReference type="EMBL" id="MBA0803573.1"/>
    </source>
</evidence>
<proteinExistence type="predicted"/>
<protein>
    <recommendedName>
        <fullName evidence="3">DUF4283 domain-containing protein</fullName>
    </recommendedName>
</protein>
<dbReference type="Proteomes" id="UP000593560">
    <property type="component" value="Unassembled WGS sequence"/>
</dbReference>
<organism evidence="1 2">
    <name type="scientific">Gossypium harknessii</name>
    <dbReference type="NCBI Taxonomy" id="34285"/>
    <lineage>
        <taxon>Eukaryota</taxon>
        <taxon>Viridiplantae</taxon>
        <taxon>Streptophyta</taxon>
        <taxon>Embryophyta</taxon>
        <taxon>Tracheophyta</taxon>
        <taxon>Spermatophyta</taxon>
        <taxon>Magnoliopsida</taxon>
        <taxon>eudicotyledons</taxon>
        <taxon>Gunneridae</taxon>
        <taxon>Pentapetalae</taxon>
        <taxon>rosids</taxon>
        <taxon>malvids</taxon>
        <taxon>Malvales</taxon>
        <taxon>Malvaceae</taxon>
        <taxon>Malvoideae</taxon>
        <taxon>Gossypium</taxon>
    </lineage>
</organism>
<name>A0A7J9H157_9ROSI</name>
<evidence type="ECO:0008006" key="3">
    <source>
        <dbReference type="Google" id="ProtNLM"/>
    </source>
</evidence>
<accession>A0A7J9H157</accession>
<gene>
    <name evidence="1" type="ORF">Gohar_013767</name>
</gene>
<dbReference type="OrthoDB" id="989295at2759"/>